<dbReference type="RefSeq" id="WP_191280241.1">
    <property type="nucleotide sequence ID" value="NZ_BNAD01000009.1"/>
</dbReference>
<dbReference type="InterPro" id="IPR003691">
    <property type="entry name" value="FluC"/>
</dbReference>
<proteinExistence type="inferred from homology"/>
<evidence type="ECO:0000256" key="6">
    <source>
        <dbReference type="ARBA" id="ARBA00023303"/>
    </source>
</evidence>
<comment type="subcellular location">
    <subcellularLocation>
        <location evidence="1 10">Cell membrane</location>
        <topology evidence="1 10">Multi-pass membrane protein</topology>
    </subcellularLocation>
</comment>
<accession>A0ABQ3HN65</accession>
<dbReference type="EMBL" id="BNAD01000009">
    <property type="protein sequence ID" value="GHE18333.1"/>
    <property type="molecule type" value="Genomic_DNA"/>
</dbReference>
<evidence type="ECO:0000256" key="4">
    <source>
        <dbReference type="ARBA" id="ARBA00022989"/>
    </source>
</evidence>
<evidence type="ECO:0000256" key="8">
    <source>
        <dbReference type="ARBA" id="ARBA00035585"/>
    </source>
</evidence>
<comment type="similarity">
    <text evidence="7 10">Belongs to the fluoride channel Fluc/FEX (TC 1.A.43) family.</text>
</comment>
<dbReference type="Proteomes" id="UP000597341">
    <property type="component" value="Unassembled WGS sequence"/>
</dbReference>
<gene>
    <name evidence="11" type="primary">crcB2</name>
    <name evidence="10" type="synonym">crcB</name>
    <name evidence="10" type="synonym">fluC</name>
    <name evidence="11" type="ORF">GCM10011376_29430</name>
</gene>
<keyword evidence="6 10" id="KW-0407">Ion channel</keyword>
<evidence type="ECO:0000256" key="10">
    <source>
        <dbReference type="HAMAP-Rule" id="MF_00454"/>
    </source>
</evidence>
<dbReference type="NCBIfam" id="TIGR00494">
    <property type="entry name" value="crcB"/>
    <property type="match status" value="1"/>
</dbReference>
<reference evidence="12" key="1">
    <citation type="journal article" date="2019" name="Int. J. Syst. Evol. Microbiol.">
        <title>The Global Catalogue of Microorganisms (GCM) 10K type strain sequencing project: providing services to taxonomists for standard genome sequencing and annotation.</title>
        <authorList>
            <consortium name="The Broad Institute Genomics Platform"/>
            <consortium name="The Broad Institute Genome Sequencing Center for Infectious Disease"/>
            <person name="Wu L."/>
            <person name="Ma J."/>
        </authorList>
    </citation>
    <scope>NUCLEOTIDE SEQUENCE [LARGE SCALE GENOMIC DNA]</scope>
    <source>
        <strain evidence="12">CGMCC 1.12791</strain>
    </source>
</reference>
<evidence type="ECO:0000256" key="1">
    <source>
        <dbReference type="ARBA" id="ARBA00004651"/>
    </source>
</evidence>
<comment type="function">
    <text evidence="9 10">Fluoride-specific ion channel. Important for reducing fluoride concentration in the cell, thus reducing its toxicity.</text>
</comment>
<evidence type="ECO:0000313" key="11">
    <source>
        <dbReference type="EMBL" id="GHE18333.1"/>
    </source>
</evidence>
<keyword evidence="10" id="KW-0479">Metal-binding</keyword>
<feature type="binding site" evidence="10">
    <location>
        <position position="73"/>
    </location>
    <ligand>
        <name>Na(+)</name>
        <dbReference type="ChEBI" id="CHEBI:29101"/>
        <note>structural</note>
    </ligand>
</feature>
<keyword evidence="12" id="KW-1185">Reference proteome</keyword>
<keyword evidence="5 10" id="KW-0472">Membrane</keyword>
<sequence length="123" mass="12269">MTVLAVLLGGAIGAPLRYVADLFVQSRHESVFPWGTFTVNVVGSLVLGLTAAAVVELGSPDWVLVLVGTGLCGALTTFSTFGYETVRLLEEGSVGAAAANSVGSIVVGLGACAGGFALATALL</sequence>
<keyword evidence="10" id="KW-0406">Ion transport</keyword>
<feature type="transmembrane region" description="Helical" evidence="10">
    <location>
        <begin position="102"/>
        <end position="122"/>
    </location>
</feature>
<evidence type="ECO:0000313" key="12">
    <source>
        <dbReference type="Proteomes" id="UP000597341"/>
    </source>
</evidence>
<feature type="transmembrane region" description="Helical" evidence="10">
    <location>
        <begin position="37"/>
        <end position="55"/>
    </location>
</feature>
<evidence type="ECO:0000256" key="9">
    <source>
        <dbReference type="ARBA" id="ARBA00049940"/>
    </source>
</evidence>
<comment type="catalytic activity">
    <reaction evidence="8">
        <text>fluoride(in) = fluoride(out)</text>
        <dbReference type="Rhea" id="RHEA:76159"/>
        <dbReference type="ChEBI" id="CHEBI:17051"/>
    </reaction>
    <physiologicalReaction direction="left-to-right" evidence="8">
        <dbReference type="Rhea" id="RHEA:76160"/>
    </physiologicalReaction>
</comment>
<evidence type="ECO:0000256" key="3">
    <source>
        <dbReference type="ARBA" id="ARBA00022692"/>
    </source>
</evidence>
<keyword evidence="3 10" id="KW-0812">Transmembrane</keyword>
<evidence type="ECO:0000256" key="7">
    <source>
        <dbReference type="ARBA" id="ARBA00035120"/>
    </source>
</evidence>
<keyword evidence="4 10" id="KW-1133">Transmembrane helix</keyword>
<keyword evidence="10" id="KW-0813">Transport</keyword>
<protein>
    <recommendedName>
        <fullName evidence="10">Fluoride-specific ion channel FluC</fullName>
    </recommendedName>
</protein>
<dbReference type="Pfam" id="PF02537">
    <property type="entry name" value="CRCB"/>
    <property type="match status" value="1"/>
</dbReference>
<dbReference type="HAMAP" id="MF_00454">
    <property type="entry name" value="FluC"/>
    <property type="match status" value="1"/>
</dbReference>
<keyword evidence="2 10" id="KW-1003">Cell membrane</keyword>
<organism evidence="11 12">
    <name type="scientific">Nocardioides flavus</name>
    <name type="common">ex Wang et al. 2016</name>
    <dbReference type="NCBI Taxonomy" id="2058780"/>
    <lineage>
        <taxon>Bacteria</taxon>
        <taxon>Bacillati</taxon>
        <taxon>Actinomycetota</taxon>
        <taxon>Actinomycetes</taxon>
        <taxon>Propionibacteriales</taxon>
        <taxon>Nocardioidaceae</taxon>
        <taxon>Nocardioides</taxon>
    </lineage>
</organism>
<feature type="transmembrane region" description="Helical" evidence="10">
    <location>
        <begin position="62"/>
        <end position="82"/>
    </location>
</feature>
<dbReference type="PANTHER" id="PTHR28259:SF1">
    <property type="entry name" value="FLUORIDE EXPORT PROTEIN 1-RELATED"/>
    <property type="match status" value="1"/>
</dbReference>
<evidence type="ECO:0000256" key="2">
    <source>
        <dbReference type="ARBA" id="ARBA00022475"/>
    </source>
</evidence>
<keyword evidence="10" id="KW-0915">Sodium</keyword>
<comment type="caution">
    <text evidence="11">The sequence shown here is derived from an EMBL/GenBank/DDBJ whole genome shotgun (WGS) entry which is preliminary data.</text>
</comment>
<evidence type="ECO:0000256" key="5">
    <source>
        <dbReference type="ARBA" id="ARBA00023136"/>
    </source>
</evidence>
<dbReference type="PANTHER" id="PTHR28259">
    <property type="entry name" value="FLUORIDE EXPORT PROTEIN 1-RELATED"/>
    <property type="match status" value="1"/>
</dbReference>
<comment type="activity regulation">
    <text evidence="10">Na(+) is not transported, but it plays an essential structural role and its presence is essential for fluoride channel function.</text>
</comment>
<feature type="binding site" evidence="10">
    <location>
        <position position="76"/>
    </location>
    <ligand>
        <name>Na(+)</name>
        <dbReference type="ChEBI" id="CHEBI:29101"/>
        <note>structural</note>
    </ligand>
</feature>
<name>A0ABQ3HN65_9ACTN</name>